<dbReference type="GO" id="GO:0003713">
    <property type="term" value="F:transcription coactivator activity"/>
    <property type="evidence" value="ECO:0007669"/>
    <property type="project" value="InterPro"/>
</dbReference>
<reference evidence="19" key="2">
    <citation type="submission" date="2025-09" db="UniProtKB">
        <authorList>
            <consortium name="Ensembl"/>
        </authorList>
    </citation>
    <scope>IDENTIFICATION</scope>
</reference>
<organism evidence="19 20">
    <name type="scientific">Cyclopterus lumpus</name>
    <name type="common">Lumpsucker</name>
    <dbReference type="NCBI Taxonomy" id="8103"/>
    <lineage>
        <taxon>Eukaryota</taxon>
        <taxon>Metazoa</taxon>
        <taxon>Chordata</taxon>
        <taxon>Craniata</taxon>
        <taxon>Vertebrata</taxon>
        <taxon>Euteleostomi</taxon>
        <taxon>Actinopterygii</taxon>
        <taxon>Neopterygii</taxon>
        <taxon>Teleostei</taxon>
        <taxon>Neoteleostei</taxon>
        <taxon>Acanthomorphata</taxon>
        <taxon>Eupercaria</taxon>
        <taxon>Perciformes</taxon>
        <taxon>Cottioidei</taxon>
        <taxon>Cottales</taxon>
        <taxon>Cyclopteridae</taxon>
        <taxon>Cyclopterus</taxon>
    </lineage>
</organism>
<comment type="subcellular location">
    <subcellularLocation>
        <location evidence="2">Cytoplasm</location>
    </subcellularLocation>
    <subcellularLocation>
        <location evidence="1">Nucleus</location>
    </subcellularLocation>
</comment>
<evidence type="ECO:0000256" key="6">
    <source>
        <dbReference type="ARBA" id="ARBA00023015"/>
    </source>
</evidence>
<dbReference type="GO" id="GO:0006357">
    <property type="term" value="P:regulation of transcription by RNA polymerase II"/>
    <property type="evidence" value="ECO:0007669"/>
    <property type="project" value="InterPro"/>
</dbReference>
<dbReference type="FunFam" id="1.20.940.10:FF:000006">
    <property type="entry name" value="steroid receptor RNA activator 1"/>
    <property type="match status" value="1"/>
</dbReference>
<dbReference type="AlphaFoldDB" id="A0A8C2X122"/>
<dbReference type="Proteomes" id="UP000694565">
    <property type="component" value="Unplaced"/>
</dbReference>
<dbReference type="GO" id="GO:0006915">
    <property type="term" value="P:apoptotic process"/>
    <property type="evidence" value="ECO:0007669"/>
    <property type="project" value="UniProtKB-KW"/>
</dbReference>
<feature type="compositionally biased region" description="Basic and acidic residues" evidence="17">
    <location>
        <begin position="1"/>
        <end position="12"/>
    </location>
</feature>
<evidence type="ECO:0000256" key="1">
    <source>
        <dbReference type="ARBA" id="ARBA00004123"/>
    </source>
</evidence>
<evidence type="ECO:0000256" key="9">
    <source>
        <dbReference type="ARBA" id="ARBA00023170"/>
    </source>
</evidence>
<evidence type="ECO:0000256" key="13">
    <source>
        <dbReference type="ARBA" id="ARBA00061450"/>
    </source>
</evidence>
<evidence type="ECO:0000256" key="4">
    <source>
        <dbReference type="ARBA" id="ARBA00022553"/>
    </source>
</evidence>
<dbReference type="GO" id="GO:0005737">
    <property type="term" value="C:cytoplasm"/>
    <property type="evidence" value="ECO:0007669"/>
    <property type="project" value="UniProtKB-SubCell"/>
</dbReference>
<dbReference type="GO" id="GO:0005634">
    <property type="term" value="C:nucleus"/>
    <property type="evidence" value="ECO:0007669"/>
    <property type="project" value="UniProtKB-SubCell"/>
</dbReference>
<evidence type="ECO:0000313" key="20">
    <source>
        <dbReference type="Proteomes" id="UP000694565"/>
    </source>
</evidence>
<keyword evidence="9" id="KW-0675">Receptor</keyword>
<keyword evidence="7" id="KW-0010">Activator</keyword>
<accession>A0A8C2X122</accession>
<evidence type="ECO:0000256" key="8">
    <source>
        <dbReference type="ARBA" id="ARBA00023163"/>
    </source>
</evidence>
<evidence type="ECO:0000256" key="17">
    <source>
        <dbReference type="SAM" id="MobiDB-lite"/>
    </source>
</evidence>
<dbReference type="PANTHER" id="PTHR18834">
    <property type="entry name" value="STEROID RECEPTOR RNA ACTIVATOR 1"/>
    <property type="match status" value="1"/>
</dbReference>
<keyword evidence="4" id="KW-0597">Phosphoprotein</keyword>
<evidence type="ECO:0000256" key="16">
    <source>
        <dbReference type="ARBA" id="ARBA00081120"/>
    </source>
</evidence>
<keyword evidence="11" id="KW-0687">Ribonucleoprotein</keyword>
<evidence type="ECO:0000256" key="5">
    <source>
        <dbReference type="ARBA" id="ARBA00022703"/>
    </source>
</evidence>
<keyword evidence="5" id="KW-0053">Apoptosis</keyword>
<keyword evidence="20" id="KW-1185">Reference proteome</keyword>
<evidence type="ECO:0000256" key="15">
    <source>
        <dbReference type="ARBA" id="ARBA00073527"/>
    </source>
</evidence>
<dbReference type="Ensembl" id="ENSCLMT00005013052.1">
    <property type="protein sequence ID" value="ENSCLMP00005012175.1"/>
    <property type="gene ID" value="ENSCLMG00005006521.1"/>
</dbReference>
<evidence type="ECO:0000259" key="18">
    <source>
        <dbReference type="Pfam" id="PF07304"/>
    </source>
</evidence>
<dbReference type="InterPro" id="IPR009917">
    <property type="entry name" value="SRA1/Sec31"/>
</dbReference>
<proteinExistence type="inferred from homology"/>
<keyword evidence="10" id="KW-0539">Nucleus</keyword>
<dbReference type="Pfam" id="PF07304">
    <property type="entry name" value="SRA1"/>
    <property type="match status" value="1"/>
</dbReference>
<evidence type="ECO:0000256" key="12">
    <source>
        <dbReference type="ARBA" id="ARBA00059202"/>
    </source>
</evidence>
<evidence type="ECO:0000256" key="14">
    <source>
        <dbReference type="ARBA" id="ARBA00063541"/>
    </source>
</evidence>
<dbReference type="InterPro" id="IPR040243">
    <property type="entry name" value="Steroid_recept_RNA_1"/>
</dbReference>
<dbReference type="Gene3D" id="1.20.940.10">
    <property type="entry name" value="Functional domain of the splicing factor Prp18"/>
    <property type="match status" value="1"/>
</dbReference>
<feature type="domain" description="SRA1/Sec31" evidence="18">
    <location>
        <begin position="66"/>
        <end position="211"/>
    </location>
</feature>
<name>A0A8C2X122_CYCLU</name>
<evidence type="ECO:0000256" key="2">
    <source>
        <dbReference type="ARBA" id="ARBA00004496"/>
    </source>
</evidence>
<keyword evidence="3" id="KW-0963">Cytoplasm</keyword>
<evidence type="ECO:0000256" key="11">
    <source>
        <dbReference type="ARBA" id="ARBA00023274"/>
    </source>
</evidence>
<sequence length="234" mass="25659">DEDFILKLERGWNDPPQFSYGLQKARGPQKNLLNKRAAPPGAGAPPMTPPSSNPLAPPPNGVAPPPPHPARPPLGSVATPPPPLGPMRSQRDADGSQSESEPDVEAVVLVLNRALHACRMAVKDQVCSDVAKRLRLLEDSWRSGRLSLPVRRRMDTLSLELQSGHWDSADEVHRSLMVDHVTEVSQWMVGVKRLIAETRKLNPELLEPLRKPPGPDLGVINLTFILTSQQRVKG</sequence>
<comment type="function">
    <text evidence="12">Functional RNA which acts as a transcriptional coactivator that selectively enhances steroid receptor-mediated transactivation ligand-independently through a mechanism involving the modulating N-terminal domain (AF-1) of steroid receptors. Also mediates transcriptional coactivation of steroid receptors ligand-dependently through the steroid-binding domain (AF-2). Enhances cellular proliferation and differentiation and promotes apoptosis in vivo. May play a role in tumorigenesis.</text>
</comment>
<comment type="similarity">
    <text evidence="13">Belongs to the SRA1 family.</text>
</comment>
<feature type="region of interest" description="Disordered" evidence="17">
    <location>
        <begin position="1"/>
        <end position="102"/>
    </location>
</feature>
<evidence type="ECO:0000256" key="7">
    <source>
        <dbReference type="ARBA" id="ARBA00023159"/>
    </source>
</evidence>
<keyword evidence="6" id="KW-0805">Transcription regulation</keyword>
<keyword evidence="8" id="KW-0804">Transcription</keyword>
<reference evidence="19" key="1">
    <citation type="submission" date="2025-08" db="UniProtKB">
        <authorList>
            <consortium name="Ensembl"/>
        </authorList>
    </citation>
    <scope>IDENTIFICATION</scope>
</reference>
<comment type="subunit">
    <text evidence="14">SRA1 RNA exists in a ribonucleoprotein complex containing NCOA1. The RNA also forms a complex with PUS1 and RARG in the nucleus. Interacts with AR.</text>
</comment>
<dbReference type="GO" id="GO:1990904">
    <property type="term" value="C:ribonucleoprotein complex"/>
    <property type="evidence" value="ECO:0007669"/>
    <property type="project" value="UniProtKB-KW"/>
</dbReference>
<dbReference type="GeneTree" id="ENSGT00390000001803"/>
<evidence type="ECO:0000256" key="10">
    <source>
        <dbReference type="ARBA" id="ARBA00023242"/>
    </source>
</evidence>
<protein>
    <recommendedName>
        <fullName evidence="15">Steroid receptor RNA activator 1</fullName>
    </recommendedName>
    <alternativeName>
        <fullName evidence="16">Steroid receptor RNA activator protein</fullName>
    </alternativeName>
</protein>
<feature type="compositionally biased region" description="Pro residues" evidence="17">
    <location>
        <begin position="42"/>
        <end position="72"/>
    </location>
</feature>
<dbReference type="PANTHER" id="PTHR18834:SF2">
    <property type="entry name" value="STEROID RECEPTOR RNA ACTIVATOR 1"/>
    <property type="match status" value="1"/>
</dbReference>
<evidence type="ECO:0000313" key="19">
    <source>
        <dbReference type="Ensembl" id="ENSCLMP00005012175.1"/>
    </source>
</evidence>
<evidence type="ECO:0000256" key="3">
    <source>
        <dbReference type="ARBA" id="ARBA00022490"/>
    </source>
</evidence>